<protein>
    <recommendedName>
        <fullName evidence="3">Actin-like ATPase domain-containing protein</fullName>
    </recommendedName>
</protein>
<dbReference type="PANTHER" id="PTHR14187">
    <property type="entry name" value="ALPHA KINASE/ELONGATION FACTOR 2 KINASE"/>
    <property type="match status" value="1"/>
</dbReference>
<comment type="caution">
    <text evidence="1">The sequence shown here is derived from an EMBL/GenBank/DDBJ whole genome shotgun (WGS) entry which is preliminary data.</text>
</comment>
<sequence length="553" mass="62726">MNFDSTFSDYRVVVGIDFGTTYSGAAYSIISSDNEVCDIVAWPKQSAHRYPKAPTMSLYDIETKELTFWGNAARQERSKSNLTKKYLLLQQFKLYLDEGLEGVLKKPPGNLDPVVVIADYLRKFHEHVQSEMGRGYAQTLGSRYRYCLTVPAMWTDGAKKKMREAAILSGIINQDDDHDRLMLISEPEAAAIYCENTCEQFDMRDGDEFMICDAGGGTVDLIVFTVKMDANGNRRFKESTKGTGKSCGSMFIDKNMKKLLKMKLKKVVTTIPAKAMDTMMEHFIDIIKPSFDGSEDHSLQVPMNLGLVQSSNDSIGLSEGQLIFTVDELKQLVFEPVVRDVIGLIHQQKSQTKNLRAIFTVGGFGASNYLYHRIDQEFRPEEILVIKPNRPEMAVCRGAVYFGLNPNKVTTRVSRFWYGIDITNTFVDGVDPEEYRIRKSDGTYRCDHRFSTYVRRGEPINTDEPVSRNYTTLYPRHTVCTMFASSNENEPRYTKEAGVKKIFDFQIPMPELPGARDGDIIDLNIKMYFGDVELKVEASIRDISFQVICNFGA</sequence>
<evidence type="ECO:0008006" key="3">
    <source>
        <dbReference type="Google" id="ProtNLM"/>
    </source>
</evidence>
<proteinExistence type="predicted"/>
<dbReference type="SUPFAM" id="SSF53067">
    <property type="entry name" value="Actin-like ATPase domain"/>
    <property type="match status" value="2"/>
</dbReference>
<organism evidence="1 2">
    <name type="scientific">Phycomyces blakesleeanus</name>
    <dbReference type="NCBI Taxonomy" id="4837"/>
    <lineage>
        <taxon>Eukaryota</taxon>
        <taxon>Fungi</taxon>
        <taxon>Fungi incertae sedis</taxon>
        <taxon>Mucoromycota</taxon>
        <taxon>Mucoromycotina</taxon>
        <taxon>Mucoromycetes</taxon>
        <taxon>Mucorales</taxon>
        <taxon>Phycomycetaceae</taxon>
        <taxon>Phycomyces</taxon>
    </lineage>
</organism>
<name>A0ABR3BE39_PHYBL</name>
<dbReference type="Gene3D" id="3.30.420.40">
    <property type="match status" value="1"/>
</dbReference>
<evidence type="ECO:0000313" key="1">
    <source>
        <dbReference type="EMBL" id="KAL0097038.1"/>
    </source>
</evidence>
<reference evidence="1 2" key="1">
    <citation type="submission" date="2024-04" db="EMBL/GenBank/DDBJ databases">
        <title>Symmetric and asymmetric DNA N6-adenine methylation regulates different biological responses in Mucorales.</title>
        <authorList>
            <consortium name="Lawrence Berkeley National Laboratory"/>
            <person name="Lax C."/>
            <person name="Mondo S.J."/>
            <person name="Osorio-Concepcion M."/>
            <person name="Muszewska A."/>
            <person name="Corrochano-Luque M."/>
            <person name="Gutierrez G."/>
            <person name="Riley R."/>
            <person name="Lipzen A."/>
            <person name="Guo J."/>
            <person name="Hundley H."/>
            <person name="Amirebrahimi M."/>
            <person name="Ng V."/>
            <person name="Lorenzo-Gutierrez D."/>
            <person name="Binder U."/>
            <person name="Yang J."/>
            <person name="Song Y."/>
            <person name="Canovas D."/>
            <person name="Navarro E."/>
            <person name="Freitag M."/>
            <person name="Gabaldon T."/>
            <person name="Grigoriev I.V."/>
            <person name="Corrochano L.M."/>
            <person name="Nicolas F.E."/>
            <person name="Garre V."/>
        </authorList>
    </citation>
    <scope>NUCLEOTIDE SEQUENCE [LARGE SCALE GENOMIC DNA]</scope>
    <source>
        <strain evidence="1 2">L51</strain>
    </source>
</reference>
<accession>A0ABR3BE39</accession>
<dbReference type="InterPro" id="IPR043129">
    <property type="entry name" value="ATPase_NBD"/>
</dbReference>
<dbReference type="EMBL" id="JBCLYO010000001">
    <property type="protein sequence ID" value="KAL0097038.1"/>
    <property type="molecule type" value="Genomic_DNA"/>
</dbReference>
<dbReference type="Proteomes" id="UP001448207">
    <property type="component" value="Unassembled WGS sequence"/>
</dbReference>
<gene>
    <name evidence="1" type="ORF">J3Q64DRAFT_1711058</name>
</gene>
<keyword evidence="2" id="KW-1185">Reference proteome</keyword>
<evidence type="ECO:0000313" key="2">
    <source>
        <dbReference type="Proteomes" id="UP001448207"/>
    </source>
</evidence>
<dbReference type="PANTHER" id="PTHR14187:SF5">
    <property type="entry name" value="HEAT SHOCK 70 KDA PROTEIN 12A"/>
    <property type="match status" value="1"/>
</dbReference>